<sequence length="414" mass="45744">MVAEPVLATLGVLRSTYDSVTQFVRSQTDKLPDPAGLWDSSPLTYLGVADSPHAPPETIYDKFTKSVGAHKYEISCVLASGLGLGGLVYYRRQRLLSSGSGRPKRRRAPKLANGARRDVVLVVGLPTEPMTRLLALDFEKRGFIVYVTILDDKDLRYVQLNTITDDVNYLNLSPDGDYSADLNKFRAVLNVEVVPMKGAEPHLLKLSAVVFTPNLYFPLGPIENTPASSWDKVMARLGVYTRLMNQGLLDLVRDQKCKVIAVIPSIVSCLRLSYHATESVFQNSLKDLFLTLSKELKPQGISVTQVRLGNLNLSNTRALPASKRTKISGVIEAEVRSWSLDMQALYGPQFQKTQTRLNSVGLMGSQGLRGLNHLLFDLIFASKGNPLVVYYGLGARTYENITSFLPTAVMELFS</sequence>
<accession>A0A4P6XTL3</accession>
<gene>
    <name evidence="1" type="primary">MPUL0F05410</name>
    <name evidence="1" type="ORF">METSCH_F05410</name>
</gene>
<dbReference type="STRING" id="2163413.A0A4P6XTL3"/>
<evidence type="ECO:0000313" key="2">
    <source>
        <dbReference type="Proteomes" id="UP000292447"/>
    </source>
</evidence>
<name>A0A4P6XTL3_9ASCO</name>
<keyword evidence="2" id="KW-1185">Reference proteome</keyword>
<proteinExistence type="predicted"/>
<organism evidence="1 2">
    <name type="scientific">Metschnikowia aff. pulcherrima</name>
    <dbReference type="NCBI Taxonomy" id="2163413"/>
    <lineage>
        <taxon>Eukaryota</taxon>
        <taxon>Fungi</taxon>
        <taxon>Dikarya</taxon>
        <taxon>Ascomycota</taxon>
        <taxon>Saccharomycotina</taxon>
        <taxon>Pichiomycetes</taxon>
        <taxon>Metschnikowiaceae</taxon>
        <taxon>Metschnikowia</taxon>
    </lineage>
</organism>
<dbReference type="SUPFAM" id="SSF51735">
    <property type="entry name" value="NAD(P)-binding Rossmann-fold domains"/>
    <property type="match status" value="1"/>
</dbReference>
<dbReference type="Pfam" id="PF08643">
    <property type="entry name" value="DUF1776"/>
    <property type="match status" value="1"/>
</dbReference>
<evidence type="ECO:0000313" key="1">
    <source>
        <dbReference type="EMBL" id="QBM90952.1"/>
    </source>
</evidence>
<protein>
    <submittedName>
        <fullName evidence="1">NAD(P)-dependent dehydrogenase, short-chain alcohol dehydrogenase family</fullName>
    </submittedName>
</protein>
<dbReference type="InterPro" id="IPR036291">
    <property type="entry name" value="NAD(P)-bd_dom_sf"/>
</dbReference>
<dbReference type="AlphaFoldDB" id="A0A4P6XTL3"/>
<dbReference type="PANTHER" id="PTHR43313">
    <property type="entry name" value="SHORT-CHAIN DEHYDROGENASE/REDUCTASE FAMILY 9C"/>
    <property type="match status" value="1"/>
</dbReference>
<dbReference type="Gene3D" id="3.40.50.720">
    <property type="entry name" value="NAD(P)-binding Rossmann-like Domain"/>
    <property type="match status" value="1"/>
</dbReference>
<dbReference type="Proteomes" id="UP000292447">
    <property type="component" value="Chromosome VI"/>
</dbReference>
<dbReference type="InterPro" id="IPR013952">
    <property type="entry name" value="DUF1776_fun"/>
</dbReference>
<dbReference type="PANTHER" id="PTHR43313:SF1">
    <property type="entry name" value="3BETA-HYDROXYSTEROID DEHYDROGENASE DHS-16"/>
    <property type="match status" value="1"/>
</dbReference>
<dbReference type="EMBL" id="CP034461">
    <property type="protein sequence ID" value="QBM90952.1"/>
    <property type="molecule type" value="Genomic_DNA"/>
</dbReference>
<reference evidence="2" key="1">
    <citation type="submission" date="2019-03" db="EMBL/GenBank/DDBJ databases">
        <title>Snf2 controls pulcherriminic acid biosynthesis and connects pigmentation and antifungal activity of the yeast Metschnikowia pulcherrima.</title>
        <authorList>
            <person name="Gore-Lloyd D."/>
            <person name="Sumann I."/>
            <person name="Brachmann A.O."/>
            <person name="Schneeberger K."/>
            <person name="Ortiz-Merino R.A."/>
            <person name="Moreno-Beltran M."/>
            <person name="Schlaefli M."/>
            <person name="Kirner P."/>
            <person name="Santos Kron A."/>
            <person name="Wolfe K.H."/>
            <person name="Piel J."/>
            <person name="Ahrens C.H."/>
            <person name="Henk D."/>
            <person name="Freimoser F.M."/>
        </authorList>
    </citation>
    <scope>NUCLEOTIDE SEQUENCE [LARGE SCALE GENOMIC DNA]</scope>
    <source>
        <strain evidence="2">APC 1.2</strain>
    </source>
</reference>